<name>A0ABM5LV59_BACA1</name>
<keyword evidence="1" id="KW-1133">Transmembrane helix</keyword>
<keyword evidence="3" id="KW-1185">Reference proteome</keyword>
<gene>
    <name evidence="2" type="ordered locus">BATR1942_03375</name>
</gene>
<evidence type="ECO:0000313" key="2">
    <source>
        <dbReference type="EMBL" id="ADP31629.1"/>
    </source>
</evidence>
<organism evidence="2 3">
    <name type="scientific">Bacillus atrophaeus (strain 1942)</name>
    <dbReference type="NCBI Taxonomy" id="720555"/>
    <lineage>
        <taxon>Bacteria</taxon>
        <taxon>Bacillati</taxon>
        <taxon>Bacillota</taxon>
        <taxon>Bacilli</taxon>
        <taxon>Bacillales</taxon>
        <taxon>Bacillaceae</taxon>
        <taxon>Bacillus</taxon>
    </lineage>
</organism>
<keyword evidence="1" id="KW-0472">Membrane</keyword>
<reference evidence="2 3" key="1">
    <citation type="journal article" date="2011" name="Front. Microbiol.">
        <title>Genomic signatures of strain selection and enhancement in Bacillus atrophaeus var. globigii, a historical biowarfare simulant.</title>
        <authorList>
            <person name="Gibbons H.S."/>
            <person name="Broomall S.M."/>
            <person name="McNew L.A."/>
            <person name="Daligault H."/>
            <person name="Chapman C."/>
            <person name="Bruce D."/>
            <person name="Karavis M."/>
            <person name="Krepps M."/>
            <person name="McGregor P.A."/>
            <person name="Hong C."/>
            <person name="Park K.H."/>
            <person name="Akmal A."/>
            <person name="Feldman A."/>
            <person name="Lin J.S."/>
            <person name="Chang W.E."/>
            <person name="Higgs B.W."/>
            <person name="Demirev P."/>
            <person name="Lindquist J."/>
            <person name="Liem A."/>
            <person name="Fochler E."/>
            <person name="Read T.D."/>
            <person name="Tapia R."/>
            <person name="Johnson S."/>
            <person name="Bishop-Lilly K.A."/>
            <person name="Detter C."/>
            <person name="Han C."/>
            <person name="Sozhamannan S."/>
            <person name="Rosenzweig C.N."/>
            <person name="Skowronski E.W."/>
        </authorList>
    </citation>
    <scope>NUCLEOTIDE SEQUENCE [LARGE SCALE GENOMIC DNA]</scope>
    <source>
        <strain evidence="2 3">1942</strain>
    </source>
</reference>
<evidence type="ECO:0000313" key="3">
    <source>
        <dbReference type="Proteomes" id="UP000006867"/>
    </source>
</evidence>
<keyword evidence="1" id="KW-0812">Transmembrane</keyword>
<accession>A0ABM5LV59</accession>
<evidence type="ECO:0000256" key="1">
    <source>
        <dbReference type="SAM" id="Phobius"/>
    </source>
</evidence>
<protein>
    <submittedName>
        <fullName evidence="2">Uncharacterized protein</fullName>
    </submittedName>
</protein>
<dbReference type="Proteomes" id="UP000006867">
    <property type="component" value="Chromosome"/>
</dbReference>
<dbReference type="RefSeq" id="WP_003327582.1">
    <property type="nucleotide sequence ID" value="NC_014639.1"/>
</dbReference>
<sequence length="80" mass="8647">MDGRQLVSISLAKSRAAIMAAKNALLTPWSAVRYPIKGQGRGRNKFTFCFTAAAVEYLITFVIAIAKAEAFSLSASNRAH</sequence>
<proteinExistence type="predicted"/>
<feature type="transmembrane region" description="Helical" evidence="1">
    <location>
        <begin position="46"/>
        <end position="66"/>
    </location>
</feature>
<dbReference type="EMBL" id="CP002207">
    <property type="protein sequence ID" value="ADP31629.1"/>
    <property type="molecule type" value="Genomic_DNA"/>
</dbReference>